<keyword evidence="2" id="KW-1185">Reference proteome</keyword>
<dbReference type="EMBL" id="CP063196">
    <property type="protein sequence ID" value="UOE21988.1"/>
    <property type="molecule type" value="Genomic_DNA"/>
</dbReference>
<evidence type="ECO:0000313" key="1">
    <source>
        <dbReference type="EMBL" id="UOE21988.1"/>
    </source>
</evidence>
<sequence>MPRFAQLVAEVLAGQREPEQLRPRLSEGAYRRLLLRAGCYPGVRLRPRLRAARLGCPRPGVAEVSGVVGYGERHRALALRVVYAEYGWLCTDIETDVR</sequence>
<proteinExistence type="predicted"/>
<dbReference type="OrthoDB" id="3436962at2"/>
<dbReference type="Pfam" id="PF20060">
    <property type="entry name" value="DUF6459"/>
    <property type="match status" value="1"/>
</dbReference>
<name>A0A399G6I5_9ACTN</name>
<evidence type="ECO:0000313" key="2">
    <source>
        <dbReference type="Proteomes" id="UP000265719"/>
    </source>
</evidence>
<accession>A0A399G6I5</accession>
<dbReference type="Proteomes" id="UP000265719">
    <property type="component" value="Chromosome"/>
</dbReference>
<dbReference type="AlphaFoldDB" id="A0A399G6I5"/>
<reference evidence="1" key="1">
    <citation type="submission" date="2020-10" db="EMBL/GenBank/DDBJ databases">
        <title>De novo genome project of the cellulose decomposer Thermobifida halotolerans type strain.</title>
        <authorList>
            <person name="Nagy I."/>
            <person name="Horvath B."/>
            <person name="Kukolya J."/>
            <person name="Nagy I."/>
            <person name="Orsini M."/>
        </authorList>
    </citation>
    <scope>NUCLEOTIDE SEQUENCE</scope>
    <source>
        <strain evidence="1">DSM 44931</strain>
    </source>
</reference>
<organism evidence="1 2">
    <name type="scientific">Thermobifida halotolerans</name>
    <dbReference type="NCBI Taxonomy" id="483545"/>
    <lineage>
        <taxon>Bacteria</taxon>
        <taxon>Bacillati</taxon>
        <taxon>Actinomycetota</taxon>
        <taxon>Actinomycetes</taxon>
        <taxon>Streptosporangiales</taxon>
        <taxon>Nocardiopsidaceae</taxon>
        <taxon>Thermobifida</taxon>
    </lineage>
</organism>
<protein>
    <submittedName>
        <fullName evidence="1">Uncharacterized protein</fullName>
    </submittedName>
</protein>
<dbReference type="InterPro" id="IPR045596">
    <property type="entry name" value="DUF6459"/>
</dbReference>
<dbReference type="KEGG" id="thao:NI17_010855"/>
<gene>
    <name evidence="1" type="ORF">NI17_010855</name>
</gene>